<sequence>MHRFVTLPKIEPAIFRVFRHNQALKGGGGRSGKFYLSVVLKELVLHTSFR</sequence>
<organism evidence="1 2">
    <name type="scientific">Syntrophotalea carbinolica (strain DSM 2380 / NBRC 103641 / GraBd1)</name>
    <name type="common">Pelobacter carbinolicus</name>
    <dbReference type="NCBI Taxonomy" id="338963"/>
    <lineage>
        <taxon>Bacteria</taxon>
        <taxon>Pseudomonadati</taxon>
        <taxon>Thermodesulfobacteriota</taxon>
        <taxon>Desulfuromonadia</taxon>
        <taxon>Desulfuromonadales</taxon>
        <taxon>Syntrophotaleaceae</taxon>
        <taxon>Syntrophotalea</taxon>
    </lineage>
</organism>
<evidence type="ECO:0000313" key="1">
    <source>
        <dbReference type="EMBL" id="ABI81853.1"/>
    </source>
</evidence>
<name>Q0C6T4_SYNC1</name>
<keyword evidence="2" id="KW-1185">Reference proteome</keyword>
<evidence type="ECO:0000313" key="2">
    <source>
        <dbReference type="Proteomes" id="UP000002534"/>
    </source>
</evidence>
<accession>Q0C6T4</accession>
<reference evidence="1 2" key="2">
    <citation type="journal article" date="2012" name="BMC Genomics">
        <title>The genome of Pelobacter carbinolicus reveals surprising metabolic capabilities and physiological features.</title>
        <authorList>
            <person name="Aklujkar M."/>
            <person name="Haveman S.A."/>
            <person name="Didonato R.Jr."/>
            <person name="Chertkov O."/>
            <person name="Han C.S."/>
            <person name="Land M.L."/>
            <person name="Brown P."/>
            <person name="Lovley D.R."/>
        </authorList>
    </citation>
    <scope>NUCLEOTIDE SEQUENCE [LARGE SCALE GENOMIC DNA]</scope>
    <source>
        <strain evidence="2">DSM 2380 / NBRC 103641 / GraBd1</strain>
    </source>
</reference>
<dbReference type="HOGENOM" id="CLU_3120888_0_0_7"/>
<protein>
    <submittedName>
        <fullName evidence="1">Uncharacterized protein</fullName>
    </submittedName>
</protein>
<reference evidence="2" key="1">
    <citation type="submission" date="2005-10" db="EMBL/GenBank/DDBJ databases">
        <title>Complete sequence of Pelobacter carbinolicus DSM 2380.</title>
        <authorList>
            <person name="Copeland A."/>
            <person name="Lucas S."/>
            <person name="Lapidus A."/>
            <person name="Barry K."/>
            <person name="Detter J.C."/>
            <person name="Glavina T."/>
            <person name="Hammon N."/>
            <person name="Israni S."/>
            <person name="Pitluck S."/>
            <person name="Chertkov O."/>
            <person name="Schmutz J."/>
            <person name="Larimer F."/>
            <person name="Land M."/>
            <person name="Kyrpides N."/>
            <person name="Ivanova N."/>
            <person name="Richardson P."/>
        </authorList>
    </citation>
    <scope>NUCLEOTIDE SEQUENCE [LARGE SCALE GENOMIC DNA]</scope>
    <source>
        <strain evidence="2">DSM 2380 / NBRC 103641 / GraBd1</strain>
    </source>
</reference>
<dbReference type="AlphaFoldDB" id="Q0C6T4"/>
<dbReference type="KEGG" id="pca:Pcar_3233"/>
<dbReference type="Proteomes" id="UP000002534">
    <property type="component" value="Chromosome"/>
</dbReference>
<proteinExistence type="predicted"/>
<dbReference type="EMBL" id="CP000142">
    <property type="protein sequence ID" value="ABI81853.1"/>
    <property type="molecule type" value="Genomic_DNA"/>
</dbReference>
<gene>
    <name evidence="1" type="ordered locus">Pcar_3233</name>
</gene>